<protein>
    <submittedName>
        <fullName evidence="2">Uncharacterized protein</fullName>
    </submittedName>
</protein>
<keyword evidence="1" id="KW-0472">Membrane</keyword>
<proteinExistence type="predicted"/>
<dbReference type="Proteomes" id="UP000006229">
    <property type="component" value="Unassembled WGS sequence"/>
</dbReference>
<dbReference type="AlphaFoldDB" id="I1A4F2"/>
<feature type="transmembrane region" description="Helical" evidence="1">
    <location>
        <begin position="82"/>
        <end position="100"/>
    </location>
</feature>
<dbReference type="EMBL" id="AJFU01000006">
    <property type="protein sequence ID" value="EIE41373.1"/>
    <property type="molecule type" value="Genomic_DNA"/>
</dbReference>
<evidence type="ECO:0000313" key="3">
    <source>
        <dbReference type="Proteomes" id="UP000006229"/>
    </source>
</evidence>
<feature type="transmembrane region" description="Helical" evidence="1">
    <location>
        <begin position="12"/>
        <end position="32"/>
    </location>
</feature>
<reference evidence="2 3" key="1">
    <citation type="journal article" date="2012" name="J. Bacteriol.">
        <title>Genome annotation of five Mycoplasma canis strains.</title>
        <authorList>
            <person name="Brown D.R."/>
            <person name="May M."/>
            <person name="Michaels D.L."/>
            <person name="Barbet A.F."/>
        </authorList>
    </citation>
    <scope>NUCLEOTIDE SEQUENCE [LARGE SCALE GENOMIC DNA]</scope>
    <source>
        <strain evidence="2 3">UFG4</strain>
    </source>
</reference>
<dbReference type="RefSeq" id="WP_004797245.1">
    <property type="nucleotide sequence ID" value="NZ_AJFU01000006.1"/>
</dbReference>
<gene>
    <name evidence="2" type="ORF">MCANUFG4_02730</name>
</gene>
<comment type="caution">
    <text evidence="2">The sequence shown here is derived from an EMBL/GenBank/DDBJ whole genome shotgun (WGS) entry which is preliminary data.</text>
</comment>
<keyword evidence="3" id="KW-1185">Reference proteome</keyword>
<dbReference type="PATRIC" id="fig|1131455.3.peg.546"/>
<keyword evidence="1" id="KW-1133">Transmembrane helix</keyword>
<keyword evidence="1" id="KW-0812">Transmembrane</keyword>
<sequence length="238" mass="29015">MEIKILFSMDLFHLSLPFLVILISMFTIYALLKSVYIPGILFKNVLRRIKVLSKKRDEIVVNKIFKDGFRLMRKNLNYINKIYLIVLFLQIFSAIGLGYWSYINWTYFDLHAFLLCIIPFPSLVFFFYVYTPKKMIKNAEKRLEKWTFVDDSYCFDKEYIPNETPPNTYLFFQFIQLVPFVFSYKVYNKRFKYKDWSIYYMMIWGIHLPEVDNIEEKKLNIYQEFINLIHKEGRKKQD</sequence>
<name>I1A4F2_9BACT</name>
<evidence type="ECO:0000313" key="2">
    <source>
        <dbReference type="EMBL" id="EIE41373.1"/>
    </source>
</evidence>
<dbReference type="OrthoDB" id="402562at2"/>
<evidence type="ECO:0000256" key="1">
    <source>
        <dbReference type="SAM" id="Phobius"/>
    </source>
</evidence>
<accession>I1A4F2</accession>
<feature type="transmembrane region" description="Helical" evidence="1">
    <location>
        <begin position="112"/>
        <end position="131"/>
    </location>
</feature>
<organism evidence="2 3">
    <name type="scientific">Mycoplasmopsis canis UFG4</name>
    <dbReference type="NCBI Taxonomy" id="1131455"/>
    <lineage>
        <taxon>Bacteria</taxon>
        <taxon>Bacillati</taxon>
        <taxon>Mycoplasmatota</taxon>
        <taxon>Mycoplasmoidales</taxon>
        <taxon>Metamycoplasmataceae</taxon>
        <taxon>Mycoplasmopsis</taxon>
    </lineage>
</organism>